<dbReference type="InterPro" id="IPR032675">
    <property type="entry name" value="LRR_dom_sf"/>
</dbReference>
<organism evidence="3 4">
    <name type="scientific">Orchesella dallaii</name>
    <dbReference type="NCBI Taxonomy" id="48710"/>
    <lineage>
        <taxon>Eukaryota</taxon>
        <taxon>Metazoa</taxon>
        <taxon>Ecdysozoa</taxon>
        <taxon>Arthropoda</taxon>
        <taxon>Hexapoda</taxon>
        <taxon>Collembola</taxon>
        <taxon>Entomobryomorpha</taxon>
        <taxon>Entomobryoidea</taxon>
        <taxon>Orchesellidae</taxon>
        <taxon>Orchesellinae</taxon>
        <taxon>Orchesella</taxon>
    </lineage>
</organism>
<evidence type="ECO:0000313" key="3">
    <source>
        <dbReference type="EMBL" id="CAL8075650.1"/>
    </source>
</evidence>
<evidence type="ECO:0000259" key="2">
    <source>
        <dbReference type="Pfam" id="PF12937"/>
    </source>
</evidence>
<evidence type="ECO:0000313" key="4">
    <source>
        <dbReference type="Proteomes" id="UP001642540"/>
    </source>
</evidence>
<dbReference type="SUPFAM" id="SSF52047">
    <property type="entry name" value="RNI-like"/>
    <property type="match status" value="1"/>
</dbReference>
<evidence type="ECO:0000256" key="1">
    <source>
        <dbReference type="SAM" id="MobiDB-lite"/>
    </source>
</evidence>
<dbReference type="Gene3D" id="3.80.10.10">
    <property type="entry name" value="Ribonuclease Inhibitor"/>
    <property type="match status" value="1"/>
</dbReference>
<dbReference type="Pfam" id="PF12937">
    <property type="entry name" value="F-box-like"/>
    <property type="match status" value="1"/>
</dbReference>
<gene>
    <name evidence="3" type="ORF">ODALV1_LOCUS3243</name>
</gene>
<accession>A0ABP1PUB6</accession>
<dbReference type="EMBL" id="CAXLJM020000008">
    <property type="protein sequence ID" value="CAL8075650.1"/>
    <property type="molecule type" value="Genomic_DNA"/>
</dbReference>
<sequence>MEQSNYNPMLNTVILRNIFEVLPLSDLASCRQVCKSWFEESLTRWRRDMWLKLYDDDNVDVGSNATLTGLTLENFLLELNDGNACIRDPPNIEMKTFKKFKLYGWIFNSENDELKAQFWRTCGPAMTGLQIEGSEFCSLRDFKSVFWQALPNLVNLTLNNNYYEVDPEQFETVPAINDVLSNARNSNVRNLQVILSNSDFDLDPKFPLSFLEFLANYRNLKSVNLRGLCEYNGGLLLTFEAFLSAMVTLSMNGGYRWAVENLDILSEHKEKITYGSETIRLLQQLRFPLSSLILDIGSCTVPSDFKRILEIYANTLRKLVIFREDGHSYGPAVSHGDFPFEVQLNSLTELRLLGTAVTPNLNFFQYAPNLRSVFLVHDAGTSMLNIGSYLSDHDLFTTLRNRQNESIWGAKSPVPYPVGNTDFSKLENTVLPKMEEFILCGKHDTVCFPEQVAALARLMPNLRKVRLGLDNDGFRILCSAWKDLELLIIQPCEVNNCGITGTIPGLQTRLPNLTNLTRLSYLAFGCDDVRKSKDPIISYDFSRGVSTSTYVIEDAVPYRAQITDEVLQEFTQNMPHCKITRFNTGDEEWPEKQYERSSEDNSSSSNYGISDSEEDQLREANDDSDNVEPEGVVENDEMVSDSISDADEPHRVQADNRDG</sequence>
<feature type="region of interest" description="Disordered" evidence="1">
    <location>
        <begin position="584"/>
        <end position="659"/>
    </location>
</feature>
<dbReference type="SUPFAM" id="SSF81383">
    <property type="entry name" value="F-box domain"/>
    <property type="match status" value="1"/>
</dbReference>
<feature type="compositionally biased region" description="Acidic residues" evidence="1">
    <location>
        <begin position="622"/>
        <end position="639"/>
    </location>
</feature>
<proteinExistence type="predicted"/>
<dbReference type="InterPro" id="IPR036047">
    <property type="entry name" value="F-box-like_dom_sf"/>
</dbReference>
<feature type="compositionally biased region" description="Low complexity" evidence="1">
    <location>
        <begin position="600"/>
        <end position="610"/>
    </location>
</feature>
<comment type="caution">
    <text evidence="3">The sequence shown here is derived from an EMBL/GenBank/DDBJ whole genome shotgun (WGS) entry which is preliminary data.</text>
</comment>
<feature type="domain" description="F-box" evidence="2">
    <location>
        <begin position="14"/>
        <end position="41"/>
    </location>
</feature>
<reference evidence="3 4" key="1">
    <citation type="submission" date="2024-08" db="EMBL/GenBank/DDBJ databases">
        <authorList>
            <person name="Cucini C."/>
            <person name="Frati F."/>
        </authorList>
    </citation>
    <scope>NUCLEOTIDE SEQUENCE [LARGE SCALE GENOMIC DNA]</scope>
</reference>
<feature type="compositionally biased region" description="Basic and acidic residues" evidence="1">
    <location>
        <begin position="647"/>
        <end position="659"/>
    </location>
</feature>
<dbReference type="InterPro" id="IPR001810">
    <property type="entry name" value="F-box_dom"/>
</dbReference>
<feature type="compositionally biased region" description="Basic and acidic residues" evidence="1">
    <location>
        <begin position="590"/>
        <end position="599"/>
    </location>
</feature>
<dbReference type="Gene3D" id="1.20.1280.50">
    <property type="match status" value="1"/>
</dbReference>
<keyword evidence="4" id="KW-1185">Reference proteome</keyword>
<name>A0ABP1PUB6_9HEXA</name>
<protein>
    <recommendedName>
        <fullName evidence="2">F-box domain-containing protein</fullName>
    </recommendedName>
</protein>
<dbReference type="Proteomes" id="UP001642540">
    <property type="component" value="Unassembled WGS sequence"/>
</dbReference>